<evidence type="ECO:0000256" key="1">
    <source>
        <dbReference type="ARBA" id="ARBA00007803"/>
    </source>
</evidence>
<dbReference type="OrthoDB" id="10250488at2759"/>
<dbReference type="STRING" id="361077.A0A152A538"/>
<dbReference type="PANTHER" id="PTHR10965:SF0">
    <property type="entry name" value="LARGE RIBOSOMAL SUBUNIT PROTEIN EL38"/>
    <property type="match status" value="1"/>
</dbReference>
<dbReference type="AlphaFoldDB" id="A0A152A538"/>
<dbReference type="FunFam" id="3.30.720.90:FF:000002">
    <property type="entry name" value="60S ribosomal proteins L38"/>
    <property type="match status" value="1"/>
</dbReference>
<evidence type="ECO:0000256" key="4">
    <source>
        <dbReference type="ARBA" id="ARBA00035235"/>
    </source>
</evidence>
<dbReference type="GO" id="GO:0022618">
    <property type="term" value="P:protein-RNA complex assembly"/>
    <property type="evidence" value="ECO:0007669"/>
    <property type="project" value="TreeGrafter"/>
</dbReference>
<evidence type="ECO:0000256" key="6">
    <source>
        <dbReference type="RuleBase" id="RU003445"/>
    </source>
</evidence>
<keyword evidence="3 6" id="KW-0687">Ribonucleoprotein</keyword>
<keyword evidence="8" id="KW-1185">Reference proteome</keyword>
<sequence>MPRQIREIKEFLVTVRRKDAKEVRIKKVSSKVTKFKVRCGKYLYTLKVADSSKVAKLMQTLPPTLRVTNVDEKSKN</sequence>
<dbReference type="Proteomes" id="UP000076078">
    <property type="component" value="Unassembled WGS sequence"/>
</dbReference>
<dbReference type="FunCoup" id="A0A152A538">
    <property type="interactions" value="572"/>
</dbReference>
<dbReference type="Pfam" id="PF01781">
    <property type="entry name" value="Ribosomal_L38e"/>
    <property type="match status" value="1"/>
</dbReference>
<dbReference type="Gene3D" id="3.30.720.90">
    <property type="match status" value="1"/>
</dbReference>
<comment type="caution">
    <text evidence="7">The sequence shown here is derived from an EMBL/GenBank/DDBJ whole genome shotgun (WGS) entry which is preliminary data.</text>
</comment>
<dbReference type="GO" id="GO:0006412">
    <property type="term" value="P:translation"/>
    <property type="evidence" value="ECO:0007669"/>
    <property type="project" value="InterPro"/>
</dbReference>
<protein>
    <recommendedName>
        <fullName evidence="4">Large ribosomal subunit protein eL38</fullName>
    </recommendedName>
    <alternativeName>
        <fullName evidence="5">60S ribosomal protein L38</fullName>
    </alternativeName>
</protein>
<evidence type="ECO:0000256" key="5">
    <source>
        <dbReference type="ARBA" id="ARBA00035338"/>
    </source>
</evidence>
<dbReference type="InParanoid" id="A0A152A538"/>
<dbReference type="PANTHER" id="PTHR10965">
    <property type="entry name" value="60S RIBOSOMAL PROTEIN L38"/>
    <property type="match status" value="1"/>
</dbReference>
<dbReference type="OMA" id="RCHRFIY"/>
<name>A0A152A538_TIELA</name>
<gene>
    <name evidence="7" type="ORF">DLAC_11501</name>
</gene>
<accession>A0A152A538</accession>
<evidence type="ECO:0000313" key="7">
    <source>
        <dbReference type="EMBL" id="KYR01349.1"/>
    </source>
</evidence>
<keyword evidence="2 6" id="KW-0689">Ribosomal protein</keyword>
<comment type="similarity">
    <text evidence="1 6">Belongs to the eukaryotic ribosomal protein eL38 family.</text>
</comment>
<dbReference type="InterPro" id="IPR002675">
    <property type="entry name" value="Ribosomal_eL38"/>
</dbReference>
<evidence type="ECO:0000256" key="2">
    <source>
        <dbReference type="ARBA" id="ARBA00022980"/>
    </source>
</evidence>
<dbReference type="GO" id="GO:0022625">
    <property type="term" value="C:cytosolic large ribosomal subunit"/>
    <property type="evidence" value="ECO:0007669"/>
    <property type="project" value="TreeGrafter"/>
</dbReference>
<organism evidence="7 8">
    <name type="scientific">Tieghemostelium lacteum</name>
    <name type="common">Slime mold</name>
    <name type="synonym">Dictyostelium lacteum</name>
    <dbReference type="NCBI Taxonomy" id="361077"/>
    <lineage>
        <taxon>Eukaryota</taxon>
        <taxon>Amoebozoa</taxon>
        <taxon>Evosea</taxon>
        <taxon>Eumycetozoa</taxon>
        <taxon>Dictyostelia</taxon>
        <taxon>Dictyosteliales</taxon>
        <taxon>Raperosteliaceae</taxon>
        <taxon>Tieghemostelium</taxon>
    </lineage>
</organism>
<dbReference type="GO" id="GO:0003735">
    <property type="term" value="F:structural constituent of ribosome"/>
    <property type="evidence" value="ECO:0007669"/>
    <property type="project" value="InterPro"/>
</dbReference>
<dbReference type="InterPro" id="IPR038464">
    <property type="entry name" value="Ribosomal_eL38_sf"/>
</dbReference>
<evidence type="ECO:0000313" key="8">
    <source>
        <dbReference type="Proteomes" id="UP000076078"/>
    </source>
</evidence>
<reference evidence="7 8" key="1">
    <citation type="submission" date="2015-12" db="EMBL/GenBank/DDBJ databases">
        <title>Dictyostelia acquired genes for synthesis and detection of signals that induce cell-type specialization by lateral gene transfer from prokaryotes.</title>
        <authorList>
            <person name="Gloeckner G."/>
            <person name="Schaap P."/>
        </authorList>
    </citation>
    <scope>NUCLEOTIDE SEQUENCE [LARGE SCALE GENOMIC DNA]</scope>
    <source>
        <strain evidence="7 8">TK</strain>
    </source>
</reference>
<proteinExistence type="inferred from homology"/>
<evidence type="ECO:0000256" key="3">
    <source>
        <dbReference type="ARBA" id="ARBA00023274"/>
    </source>
</evidence>
<dbReference type="EMBL" id="LODT01000009">
    <property type="protein sequence ID" value="KYR01349.1"/>
    <property type="molecule type" value="Genomic_DNA"/>
</dbReference>